<evidence type="ECO:0000256" key="1">
    <source>
        <dbReference type="ARBA" id="ARBA00006174"/>
    </source>
</evidence>
<dbReference type="PANTHER" id="PTHR16943">
    <property type="entry name" value="2-METHYLCITRATE DEHYDRATASE-RELATED"/>
    <property type="match status" value="1"/>
</dbReference>
<feature type="domain" description="MmgE/PrpD N-terminal" evidence="2">
    <location>
        <begin position="7"/>
        <end position="247"/>
    </location>
</feature>
<dbReference type="Gene3D" id="1.10.4100.10">
    <property type="entry name" value="2-methylcitrate dehydratase PrpD"/>
    <property type="match status" value="1"/>
</dbReference>
<dbReference type="SUPFAM" id="SSF103378">
    <property type="entry name" value="2-methylcitrate dehydratase PrpD"/>
    <property type="match status" value="1"/>
</dbReference>
<dbReference type="PANTHER" id="PTHR16943:SF8">
    <property type="entry name" value="2-METHYLCITRATE DEHYDRATASE"/>
    <property type="match status" value="1"/>
</dbReference>
<evidence type="ECO:0000313" key="3">
    <source>
        <dbReference type="EMBL" id="CUU91711.1"/>
    </source>
</evidence>
<dbReference type="InterPro" id="IPR042183">
    <property type="entry name" value="MmgE/PrpD_sf_1"/>
</dbReference>
<dbReference type="GO" id="GO:0016829">
    <property type="term" value="F:lyase activity"/>
    <property type="evidence" value="ECO:0007669"/>
    <property type="project" value="InterPro"/>
</dbReference>
<reference evidence="3 4" key="1">
    <citation type="submission" date="2015-11" db="EMBL/GenBank/DDBJ databases">
        <authorList>
            <consortium name="Pathogen Informatics"/>
        </authorList>
    </citation>
    <scope>NUCLEOTIDE SEQUENCE [LARGE SCALE GENOMIC DNA]</scope>
    <source>
        <strain evidence="3 4">007A-0283</strain>
    </source>
</reference>
<dbReference type="Proteomes" id="UP000052245">
    <property type="component" value="Unassembled WGS sequence"/>
</dbReference>
<dbReference type="InterPro" id="IPR045336">
    <property type="entry name" value="MmgE_PrpD_N"/>
</dbReference>
<comment type="similarity">
    <text evidence="1">Belongs to the PrpD family.</text>
</comment>
<gene>
    <name evidence="3" type="ORF">ERS739223_01758</name>
</gene>
<protein>
    <submittedName>
        <fullName evidence="3">MmgE/PrpD family protein</fullName>
    </submittedName>
</protein>
<name>A0A9W5EZW1_CAMHY</name>
<accession>A0A9W5EZW1</accession>
<evidence type="ECO:0000259" key="2">
    <source>
        <dbReference type="Pfam" id="PF03972"/>
    </source>
</evidence>
<dbReference type="InterPro" id="IPR005656">
    <property type="entry name" value="MmgE_PrpD"/>
</dbReference>
<dbReference type="Pfam" id="PF03972">
    <property type="entry name" value="MmgE_PrpD_N"/>
    <property type="match status" value="1"/>
</dbReference>
<comment type="caution">
    <text evidence="3">The sequence shown here is derived from an EMBL/GenBank/DDBJ whole genome shotgun (WGS) entry which is preliminary data.</text>
</comment>
<dbReference type="InterPro" id="IPR036148">
    <property type="entry name" value="MmgE/PrpD_sf"/>
</dbReference>
<dbReference type="RefSeq" id="WP_277934194.1">
    <property type="nucleotide sequence ID" value="NZ_FAUY01000005.1"/>
</dbReference>
<organism evidence="3 4">
    <name type="scientific">Campylobacter hyointestinalis subsp. hyointestinalis</name>
    <dbReference type="NCBI Taxonomy" id="91352"/>
    <lineage>
        <taxon>Bacteria</taxon>
        <taxon>Pseudomonadati</taxon>
        <taxon>Campylobacterota</taxon>
        <taxon>Epsilonproteobacteria</taxon>
        <taxon>Campylobacterales</taxon>
        <taxon>Campylobacteraceae</taxon>
        <taxon>Campylobacter</taxon>
    </lineage>
</organism>
<sequence>MKQAIFEQIAQFVSIVKFDDLPKELISLIKTALIDYTGVCIAGMEQNSVKSVMRYAEFMSSKQEATIFGIDKKTSVEFAAMINSISAHSLDFDDVSWTSIAHPSVVVAPVCFALAQKLNLSGKELILAYGAATEAMHKIAKISMPNVSQNGWHTTSVYGVFGAIVSAAILYKTPPKNIINALGLGSSKASGIRANFGTDTKAYHAGMACYNGLEALNLANFGLGASRLAFEGDEGFLQIYGGINGFDLKLNLTMPWDLLENGLVFKKYPCCSGSHPAADLINELILKYNLKFEDIAHIDVGCSLLAPRVKMRFSKYGFRG</sequence>
<evidence type="ECO:0000313" key="4">
    <source>
        <dbReference type="Proteomes" id="UP000052245"/>
    </source>
</evidence>
<dbReference type="AlphaFoldDB" id="A0A9W5EZW1"/>
<proteinExistence type="inferred from homology"/>
<dbReference type="EMBL" id="FAVC01000004">
    <property type="protein sequence ID" value="CUU91711.1"/>
    <property type="molecule type" value="Genomic_DNA"/>
</dbReference>